<dbReference type="Gene3D" id="2.160.20.10">
    <property type="entry name" value="Single-stranded right-handed beta-helix, Pectin lyase-like"/>
    <property type="match status" value="1"/>
</dbReference>
<protein>
    <submittedName>
        <fullName evidence="2">Pectin lyase-like protein</fullName>
    </submittedName>
</protein>
<evidence type="ECO:0000259" key="1">
    <source>
        <dbReference type="Pfam" id="PF13229"/>
    </source>
</evidence>
<proteinExistence type="predicted"/>
<dbReference type="Proteomes" id="UP000800039">
    <property type="component" value="Unassembled WGS sequence"/>
</dbReference>
<dbReference type="OrthoDB" id="3488255at2759"/>
<dbReference type="EMBL" id="ML976616">
    <property type="protein sequence ID" value="KAF1845266.1"/>
    <property type="molecule type" value="Genomic_DNA"/>
</dbReference>
<dbReference type="AlphaFoldDB" id="A0A9P4GGZ8"/>
<evidence type="ECO:0000313" key="2">
    <source>
        <dbReference type="EMBL" id="KAF1845266.1"/>
    </source>
</evidence>
<dbReference type="GeneID" id="63852163"/>
<keyword evidence="2" id="KW-0456">Lyase</keyword>
<evidence type="ECO:0000313" key="3">
    <source>
        <dbReference type="Proteomes" id="UP000800039"/>
    </source>
</evidence>
<name>A0A9P4GGZ8_9PLEO</name>
<dbReference type="InterPro" id="IPR012334">
    <property type="entry name" value="Pectin_lyas_fold"/>
</dbReference>
<keyword evidence="3" id="KW-1185">Reference proteome</keyword>
<dbReference type="InterPro" id="IPR011050">
    <property type="entry name" value="Pectin_lyase_fold/virulence"/>
</dbReference>
<dbReference type="Pfam" id="PF13229">
    <property type="entry name" value="Beta_helix"/>
    <property type="match status" value="1"/>
</dbReference>
<dbReference type="SUPFAM" id="SSF51126">
    <property type="entry name" value="Pectin lyase-like"/>
    <property type="match status" value="1"/>
</dbReference>
<organism evidence="2 3">
    <name type="scientific">Cucurbitaria berberidis CBS 394.84</name>
    <dbReference type="NCBI Taxonomy" id="1168544"/>
    <lineage>
        <taxon>Eukaryota</taxon>
        <taxon>Fungi</taxon>
        <taxon>Dikarya</taxon>
        <taxon>Ascomycota</taxon>
        <taxon>Pezizomycotina</taxon>
        <taxon>Dothideomycetes</taxon>
        <taxon>Pleosporomycetidae</taxon>
        <taxon>Pleosporales</taxon>
        <taxon>Pleosporineae</taxon>
        <taxon>Cucurbitariaceae</taxon>
        <taxon>Cucurbitaria</taxon>
    </lineage>
</organism>
<dbReference type="RefSeq" id="XP_040787829.1">
    <property type="nucleotide sequence ID" value="XM_040934912.1"/>
</dbReference>
<feature type="domain" description="Right handed beta helix" evidence="1">
    <location>
        <begin position="179"/>
        <end position="327"/>
    </location>
</feature>
<gene>
    <name evidence="2" type="ORF">K460DRAFT_376722</name>
</gene>
<reference evidence="2" key="1">
    <citation type="submission" date="2020-01" db="EMBL/GenBank/DDBJ databases">
        <authorList>
            <consortium name="DOE Joint Genome Institute"/>
            <person name="Haridas S."/>
            <person name="Albert R."/>
            <person name="Binder M."/>
            <person name="Bloem J."/>
            <person name="Labutti K."/>
            <person name="Salamov A."/>
            <person name="Andreopoulos B."/>
            <person name="Baker S.E."/>
            <person name="Barry K."/>
            <person name="Bills G."/>
            <person name="Bluhm B.H."/>
            <person name="Cannon C."/>
            <person name="Castanera R."/>
            <person name="Culley D.E."/>
            <person name="Daum C."/>
            <person name="Ezra D."/>
            <person name="Gonzalez J.B."/>
            <person name="Henrissat B."/>
            <person name="Kuo A."/>
            <person name="Liang C."/>
            <person name="Lipzen A."/>
            <person name="Lutzoni F."/>
            <person name="Magnuson J."/>
            <person name="Mondo S."/>
            <person name="Nolan M."/>
            <person name="Ohm R."/>
            <person name="Pangilinan J."/>
            <person name="Park H.-J."/>
            <person name="Ramirez L."/>
            <person name="Alfaro M."/>
            <person name="Sun H."/>
            <person name="Tritt A."/>
            <person name="Yoshinaga Y."/>
            <person name="Zwiers L.-H."/>
            <person name="Turgeon B.G."/>
            <person name="Goodwin S.B."/>
            <person name="Spatafora J.W."/>
            <person name="Crous P.W."/>
            <person name="Grigoriev I.V."/>
        </authorList>
    </citation>
    <scope>NUCLEOTIDE SEQUENCE</scope>
    <source>
        <strain evidence="2">CBS 394.84</strain>
    </source>
</reference>
<dbReference type="InterPro" id="IPR039448">
    <property type="entry name" value="Beta_helix"/>
</dbReference>
<comment type="caution">
    <text evidence="2">The sequence shown here is derived from an EMBL/GenBank/DDBJ whole genome shotgun (WGS) entry which is preliminary data.</text>
</comment>
<sequence>MHSQLLTAPKIVKPGQSIQNAIDNARPGDEITVEAGTYAEQLSITKSNIILIGKEAILIPPKTFTRNLCSGLNKGFAGVETEAGICIHGKDVKLAEFVGEHRKVLSVGEYIENVIVTGFEVRGFSGENIAVAGGKNVKITKNKLVDGAQYGFLTVGSKNTLAESNTFESTTAAVLFIALCMDDQSDAKFKGNNISGYYIALCTQTPGGVVKKNKVKNCCIGPFVDPGIKGAKIIANTITNRNPACPSGKDSAGAGIIIFGASNTIVDENTIENINNNGTGVGIFINDDLVTGAKASGNVVKRNSLKFNDFDIFNNATTTDNVFVTNKCTMSAPGDYCD</sequence>
<dbReference type="GO" id="GO:0016829">
    <property type="term" value="F:lyase activity"/>
    <property type="evidence" value="ECO:0007669"/>
    <property type="project" value="UniProtKB-KW"/>
</dbReference>
<accession>A0A9P4GGZ8</accession>